<dbReference type="GO" id="GO:0009443">
    <property type="term" value="P:pyridoxal 5'-phosphate salvage"/>
    <property type="evidence" value="ECO:0007669"/>
    <property type="project" value="InterPro"/>
</dbReference>
<keyword evidence="4 9" id="KW-0547">Nucleotide-binding</keyword>
<dbReference type="EMBL" id="FTOF01000009">
    <property type="protein sequence ID" value="SIS50177.1"/>
    <property type="molecule type" value="Genomic_DNA"/>
</dbReference>
<evidence type="ECO:0000256" key="3">
    <source>
        <dbReference type="ARBA" id="ARBA00022679"/>
    </source>
</evidence>
<dbReference type="InterPro" id="IPR027417">
    <property type="entry name" value="P-loop_NTPase"/>
</dbReference>
<dbReference type="SUPFAM" id="SSF52540">
    <property type="entry name" value="P-loop containing nucleoside triphosphate hydrolases"/>
    <property type="match status" value="1"/>
</dbReference>
<evidence type="ECO:0000256" key="5">
    <source>
        <dbReference type="ARBA" id="ARBA00022777"/>
    </source>
</evidence>
<proteinExistence type="inferred from homology"/>
<dbReference type="InterPro" id="IPR006073">
    <property type="entry name" value="GTP-bd"/>
</dbReference>
<dbReference type="NCBIfam" id="TIGR00436">
    <property type="entry name" value="era"/>
    <property type="match status" value="1"/>
</dbReference>
<dbReference type="GO" id="GO:0043024">
    <property type="term" value="F:ribosomal small subunit binding"/>
    <property type="evidence" value="ECO:0007669"/>
    <property type="project" value="TreeGrafter"/>
</dbReference>
<evidence type="ECO:0000256" key="9">
    <source>
        <dbReference type="HAMAP-Rule" id="MF_00367"/>
    </source>
</evidence>
<feature type="region of interest" description="G3" evidence="10">
    <location>
        <begin position="349"/>
        <end position="352"/>
    </location>
</feature>
<dbReference type="InterPro" id="IPR004625">
    <property type="entry name" value="PyrdxlKinase"/>
</dbReference>
<dbReference type="Gene3D" id="3.30.300.20">
    <property type="match status" value="1"/>
</dbReference>
<dbReference type="SUPFAM" id="SSF54814">
    <property type="entry name" value="Prokaryotic type KH domain (KH-domain type II)"/>
    <property type="match status" value="1"/>
</dbReference>
<sequence length="595" mass="64902">MKILSVQSAVSFGHVGNSGAVFPMQRLGHEVWPVYTVNFSNHTEYPSWRGPKIAPEDVADVLDGMSFAYPEADVVVTGYLGSSSLASVIVDAVEKVKQANPEAEWVCDPVIGNAKVGSFVDEDIPGIFKDEIIPLADAICPNQWELALLTGRELSTIAETIDAARSLTSRALITSVDTGDPATIGMLDIDEDVAWYVETPRVGGNVVGAGDLAAAMYTALIDDAPKDRLEHIAGTLYGMVVAAQETTRLDNSFAGLPSVERQDLIVEPDASFVAVPYAGMDYLSQFTDTPEGFRSGFVSFVGRPNTGKSTLTNALVGEKIAIMADQPETTRHPIRGIVNRDDAQIVVVDTPGLHRPRTLLGERLNEVVKDTFADVDVIGLTIPANEKIGPGDRWILDAVRKTKPNTPIVGIVTKLDRAGKDQVGEQLMSLHEMLVEATGNENVDVVPVSATENVQLDVLLDVIASLLPEGPRFYPEGHVTDEDMETRIAELIREEALRGLRDELPHSVAVQIDEMLPETDGRGNTRTKIYAVLYLERPGQKTIIEGRDGRRLSGIVQRSRKQIMELVGQNVYLDLRIKVLKNWQSDPKHLGRLGF</sequence>
<evidence type="ECO:0000256" key="10">
    <source>
        <dbReference type="PROSITE-ProRule" id="PRU01050"/>
    </source>
</evidence>
<evidence type="ECO:0000256" key="8">
    <source>
        <dbReference type="ARBA" id="ARBA00023134"/>
    </source>
</evidence>
<dbReference type="OrthoDB" id="9805918at2"/>
<evidence type="ECO:0000256" key="6">
    <source>
        <dbReference type="ARBA" id="ARBA00022840"/>
    </source>
</evidence>
<dbReference type="GO" id="GO:0005525">
    <property type="term" value="F:GTP binding"/>
    <property type="evidence" value="ECO:0007669"/>
    <property type="project" value="UniProtKB-UniRule"/>
</dbReference>
<feature type="domain" description="Era-type G" evidence="11">
    <location>
        <begin position="294"/>
        <end position="469"/>
    </location>
</feature>
<reference evidence="13" key="1">
    <citation type="submission" date="2017-01" db="EMBL/GenBank/DDBJ databases">
        <authorList>
            <person name="Varghese N."/>
            <person name="Submissions S."/>
        </authorList>
    </citation>
    <scope>NUCLEOTIDE SEQUENCE [LARGE SCALE GENOMIC DNA]</scope>
    <source>
        <strain evidence="13">DSM 44531</strain>
    </source>
</reference>
<dbReference type="Gene3D" id="3.40.1190.20">
    <property type="match status" value="1"/>
</dbReference>
<dbReference type="InterPro" id="IPR004044">
    <property type="entry name" value="KH_dom_type_2"/>
</dbReference>
<evidence type="ECO:0000256" key="4">
    <source>
        <dbReference type="ARBA" id="ARBA00022741"/>
    </source>
</evidence>
<dbReference type="InterPro" id="IPR030388">
    <property type="entry name" value="G_ERA_dom"/>
</dbReference>
<dbReference type="GO" id="GO:0003924">
    <property type="term" value="F:GTPase activity"/>
    <property type="evidence" value="ECO:0007669"/>
    <property type="project" value="UniProtKB-UniRule"/>
</dbReference>
<feature type="binding site" evidence="9">
    <location>
        <begin position="413"/>
        <end position="416"/>
    </location>
    <ligand>
        <name>GTP</name>
        <dbReference type="ChEBI" id="CHEBI:37565"/>
    </ligand>
</feature>
<comment type="similarity">
    <text evidence="1 9 10">Belongs to the TRAFAC class TrmE-Era-EngA-EngB-Septin-like GTPase superfamily. Era GTPase family.</text>
</comment>
<dbReference type="GO" id="GO:0008478">
    <property type="term" value="F:pyridoxal kinase activity"/>
    <property type="evidence" value="ECO:0007669"/>
    <property type="project" value="InterPro"/>
</dbReference>
<evidence type="ECO:0000313" key="13">
    <source>
        <dbReference type="Proteomes" id="UP000186292"/>
    </source>
</evidence>
<dbReference type="InterPro" id="IPR005662">
    <property type="entry name" value="GTPase_Era-like"/>
</dbReference>
<keyword evidence="9" id="KW-0963">Cytoplasm</keyword>
<dbReference type="GO" id="GO:0005524">
    <property type="term" value="F:ATP binding"/>
    <property type="evidence" value="ECO:0007669"/>
    <property type="project" value="UniProtKB-KW"/>
</dbReference>
<dbReference type="RefSeq" id="WP_076599571.1">
    <property type="nucleotide sequence ID" value="NZ_CP046976.1"/>
</dbReference>
<dbReference type="InterPro" id="IPR029056">
    <property type="entry name" value="Ribokinase-like"/>
</dbReference>
<dbReference type="Pfam" id="PF08543">
    <property type="entry name" value="Phos_pyr_kin"/>
    <property type="match status" value="1"/>
</dbReference>
<dbReference type="CDD" id="cd01173">
    <property type="entry name" value="pyridoxal_pyridoxamine_kinase"/>
    <property type="match status" value="1"/>
</dbReference>
<keyword evidence="9" id="KW-0472">Membrane</keyword>
<feature type="region of interest" description="G4" evidence="10">
    <location>
        <begin position="413"/>
        <end position="416"/>
    </location>
</feature>
<dbReference type="SUPFAM" id="SSF53613">
    <property type="entry name" value="Ribokinase-like"/>
    <property type="match status" value="1"/>
</dbReference>
<dbReference type="CDD" id="cd04163">
    <property type="entry name" value="Era"/>
    <property type="match status" value="1"/>
</dbReference>
<dbReference type="AlphaFoldDB" id="A0A1N7JLJ3"/>
<keyword evidence="6" id="KW-0067">ATP-binding</keyword>
<keyword evidence="8 9" id="KW-0342">GTP-binding</keyword>
<dbReference type="GO" id="GO:0070181">
    <property type="term" value="F:small ribosomal subunit rRNA binding"/>
    <property type="evidence" value="ECO:0007669"/>
    <property type="project" value="UniProtKB-UniRule"/>
</dbReference>
<evidence type="ECO:0000256" key="2">
    <source>
        <dbReference type="ARBA" id="ARBA00020484"/>
    </source>
</evidence>
<comment type="subunit">
    <text evidence="9">Monomer.</text>
</comment>
<dbReference type="STRING" id="1161099.SAMN05444817_10961"/>
<evidence type="ECO:0000313" key="12">
    <source>
        <dbReference type="EMBL" id="SIS50177.1"/>
    </source>
</evidence>
<gene>
    <name evidence="9" type="primary">era</name>
    <name evidence="12" type="ORF">SAMN05444817_10961</name>
</gene>
<dbReference type="NCBIfam" id="TIGR00231">
    <property type="entry name" value="small_GTP"/>
    <property type="match status" value="1"/>
</dbReference>
<dbReference type="Proteomes" id="UP000186292">
    <property type="component" value="Unassembled WGS sequence"/>
</dbReference>
<keyword evidence="3" id="KW-0808">Transferase</keyword>
<name>A0A1N7JLJ3_9CORY</name>
<feature type="region of interest" description="G2" evidence="10">
    <location>
        <begin position="328"/>
        <end position="332"/>
    </location>
</feature>
<feature type="binding site" evidence="9">
    <location>
        <begin position="349"/>
        <end position="353"/>
    </location>
    <ligand>
        <name>GTP</name>
        <dbReference type="ChEBI" id="CHEBI:37565"/>
    </ligand>
</feature>
<dbReference type="Gene3D" id="3.40.50.300">
    <property type="entry name" value="P-loop containing nucleotide triphosphate hydrolases"/>
    <property type="match status" value="1"/>
</dbReference>
<dbReference type="InterPro" id="IPR015946">
    <property type="entry name" value="KH_dom-like_a/b"/>
</dbReference>
<feature type="region of interest" description="G5" evidence="10">
    <location>
        <begin position="448"/>
        <end position="450"/>
    </location>
</feature>
<keyword evidence="7 9" id="KW-0694">RNA-binding</keyword>
<protein>
    <recommendedName>
        <fullName evidence="2 9">GTPase Era</fullName>
    </recommendedName>
</protein>
<dbReference type="GO" id="GO:0005829">
    <property type="term" value="C:cytosol"/>
    <property type="evidence" value="ECO:0007669"/>
    <property type="project" value="TreeGrafter"/>
</dbReference>
<keyword evidence="9" id="KW-0690">Ribosome biogenesis</keyword>
<keyword evidence="13" id="KW-1185">Reference proteome</keyword>
<feature type="binding site" evidence="9">
    <location>
        <begin position="302"/>
        <end position="309"/>
    </location>
    <ligand>
        <name>GTP</name>
        <dbReference type="ChEBI" id="CHEBI:37565"/>
    </ligand>
</feature>
<dbReference type="Pfam" id="PF01926">
    <property type="entry name" value="MMR_HSR1"/>
    <property type="match status" value="1"/>
</dbReference>
<evidence type="ECO:0000256" key="7">
    <source>
        <dbReference type="ARBA" id="ARBA00022884"/>
    </source>
</evidence>
<evidence type="ECO:0000259" key="11">
    <source>
        <dbReference type="PROSITE" id="PS51713"/>
    </source>
</evidence>
<dbReference type="InterPro" id="IPR013749">
    <property type="entry name" value="PM/HMP-P_kinase-1"/>
</dbReference>
<keyword evidence="5 12" id="KW-0418">Kinase</keyword>
<dbReference type="CDD" id="cd22534">
    <property type="entry name" value="KH-II_Era"/>
    <property type="match status" value="1"/>
</dbReference>
<dbReference type="Pfam" id="PF07650">
    <property type="entry name" value="KH_2"/>
    <property type="match status" value="1"/>
</dbReference>
<dbReference type="InterPro" id="IPR005225">
    <property type="entry name" value="Small_GTP-bd"/>
</dbReference>
<dbReference type="NCBIfam" id="NF000908">
    <property type="entry name" value="PRK00089.1"/>
    <property type="match status" value="1"/>
</dbReference>
<dbReference type="InterPro" id="IPR009019">
    <property type="entry name" value="KH_sf_prok-type"/>
</dbReference>
<keyword evidence="9" id="KW-0699">rRNA-binding</keyword>
<dbReference type="PRINTS" id="PR00326">
    <property type="entry name" value="GTP1OBG"/>
</dbReference>
<dbReference type="PROSITE" id="PS51713">
    <property type="entry name" value="G_ERA"/>
    <property type="match status" value="1"/>
</dbReference>
<comment type="subcellular location">
    <subcellularLocation>
        <location evidence="9">Cytoplasm</location>
    </subcellularLocation>
    <subcellularLocation>
        <location evidence="9">Cell membrane</location>
        <topology evidence="9">Peripheral membrane protein</topology>
    </subcellularLocation>
</comment>
<feature type="region of interest" description="G1" evidence="10">
    <location>
        <begin position="302"/>
        <end position="309"/>
    </location>
</feature>
<dbReference type="HAMAP" id="MF_00367">
    <property type="entry name" value="GTPase_Era"/>
    <property type="match status" value="1"/>
</dbReference>
<dbReference type="GO" id="GO:0005886">
    <property type="term" value="C:plasma membrane"/>
    <property type="evidence" value="ECO:0007669"/>
    <property type="project" value="UniProtKB-SubCell"/>
</dbReference>
<dbReference type="PANTHER" id="PTHR42698:SF1">
    <property type="entry name" value="GTPASE ERA, MITOCHONDRIAL"/>
    <property type="match status" value="1"/>
</dbReference>
<dbReference type="PANTHER" id="PTHR42698">
    <property type="entry name" value="GTPASE ERA"/>
    <property type="match status" value="1"/>
</dbReference>
<keyword evidence="9" id="KW-1003">Cell membrane</keyword>
<accession>A0A1N7JLJ3</accession>
<dbReference type="NCBIfam" id="TIGR00687">
    <property type="entry name" value="pyridox_kin"/>
    <property type="match status" value="1"/>
</dbReference>
<organism evidence="12 13">
    <name type="scientific">Corynebacterium appendicis CIP 107643</name>
    <dbReference type="NCBI Taxonomy" id="1161099"/>
    <lineage>
        <taxon>Bacteria</taxon>
        <taxon>Bacillati</taxon>
        <taxon>Actinomycetota</taxon>
        <taxon>Actinomycetes</taxon>
        <taxon>Mycobacteriales</taxon>
        <taxon>Corynebacteriaceae</taxon>
        <taxon>Corynebacterium</taxon>
    </lineage>
</organism>
<evidence type="ECO:0000256" key="1">
    <source>
        <dbReference type="ARBA" id="ARBA00007921"/>
    </source>
</evidence>
<comment type="function">
    <text evidence="9">An essential GTPase that binds both GDP and GTP, with rapid nucleotide exchange. Plays a role in 16S rRNA processing and 30S ribosomal subunit biogenesis and possibly also in cell cycle regulation and energy metabolism.</text>
</comment>
<dbReference type="GO" id="GO:0000028">
    <property type="term" value="P:ribosomal small subunit assembly"/>
    <property type="evidence" value="ECO:0007669"/>
    <property type="project" value="TreeGrafter"/>
</dbReference>